<sequence length="290" mass="32751">MAKAAEATVQQALDGAGARRLNHCVLNRDLSLALWGNRDVRVEYHQVAHHTLSLYLRGGYRTRRLDAPRDWGFGAPDKLCLMPASGDSSWEVGQYQEFVHLYVSDAGLRHFALESFDCDPRRVELPDLTFFEHRQINSTCRSMLQLSWTDGTDRLQLQQGAYELMGELIRSYVLPRCAGGPLKGGLSRRQFNTVRELVQAQFGNALNLDTLAQVAGLSRYHFARMFKVSTGLTPHQYVNKVRVERGREMLERGVAQADVAGLCGFAHQSHFAAHFKRRFGVTPGQYLRSL</sequence>
<keyword evidence="2" id="KW-0238">DNA-binding</keyword>
<keyword evidence="6" id="KW-1185">Reference proteome</keyword>
<dbReference type="SMART" id="SM00342">
    <property type="entry name" value="HTH_ARAC"/>
    <property type="match status" value="1"/>
</dbReference>
<dbReference type="PRINTS" id="PR00032">
    <property type="entry name" value="HTHARAC"/>
</dbReference>
<keyword evidence="1" id="KW-0805">Transcription regulation</keyword>
<evidence type="ECO:0000256" key="3">
    <source>
        <dbReference type="ARBA" id="ARBA00023163"/>
    </source>
</evidence>
<dbReference type="InterPro" id="IPR020449">
    <property type="entry name" value="Tscrpt_reg_AraC-type_HTH"/>
</dbReference>
<dbReference type="PROSITE" id="PS01124">
    <property type="entry name" value="HTH_ARAC_FAMILY_2"/>
    <property type="match status" value="1"/>
</dbReference>
<dbReference type="EMBL" id="JBHUJD010000017">
    <property type="protein sequence ID" value="MFD2311398.1"/>
    <property type="molecule type" value="Genomic_DNA"/>
</dbReference>
<proteinExistence type="predicted"/>
<evidence type="ECO:0000256" key="2">
    <source>
        <dbReference type="ARBA" id="ARBA00023125"/>
    </source>
</evidence>
<comment type="caution">
    <text evidence="5">The sequence shown here is derived from an EMBL/GenBank/DDBJ whole genome shotgun (WGS) entry which is preliminary data.</text>
</comment>
<evidence type="ECO:0000313" key="6">
    <source>
        <dbReference type="Proteomes" id="UP001597425"/>
    </source>
</evidence>
<reference evidence="6" key="1">
    <citation type="journal article" date="2019" name="Int. J. Syst. Evol. Microbiol.">
        <title>The Global Catalogue of Microorganisms (GCM) 10K type strain sequencing project: providing services to taxonomists for standard genome sequencing and annotation.</title>
        <authorList>
            <consortium name="The Broad Institute Genomics Platform"/>
            <consortium name="The Broad Institute Genome Sequencing Center for Infectious Disease"/>
            <person name="Wu L."/>
            <person name="Ma J."/>
        </authorList>
    </citation>
    <scope>NUCLEOTIDE SEQUENCE [LARGE SCALE GENOMIC DNA]</scope>
    <source>
        <strain evidence="6">KCTC 12848</strain>
    </source>
</reference>
<dbReference type="SUPFAM" id="SSF46689">
    <property type="entry name" value="Homeodomain-like"/>
    <property type="match status" value="2"/>
</dbReference>
<dbReference type="RefSeq" id="WP_265721989.1">
    <property type="nucleotide sequence ID" value="NZ_JAPIVK010000017.1"/>
</dbReference>
<dbReference type="Pfam" id="PF12833">
    <property type="entry name" value="HTH_18"/>
    <property type="match status" value="1"/>
</dbReference>
<dbReference type="Gene3D" id="1.10.10.60">
    <property type="entry name" value="Homeodomain-like"/>
    <property type="match status" value="1"/>
</dbReference>
<accession>A0ABW5EE60</accession>
<name>A0ABW5EE60_9GAMM</name>
<dbReference type="InterPro" id="IPR018060">
    <property type="entry name" value="HTH_AraC"/>
</dbReference>
<dbReference type="InterPro" id="IPR050204">
    <property type="entry name" value="AraC_XylS_family_regulators"/>
</dbReference>
<dbReference type="InterPro" id="IPR009057">
    <property type="entry name" value="Homeodomain-like_sf"/>
</dbReference>
<dbReference type="PANTHER" id="PTHR46796">
    <property type="entry name" value="HTH-TYPE TRANSCRIPTIONAL ACTIVATOR RHAS-RELATED"/>
    <property type="match status" value="1"/>
</dbReference>
<dbReference type="PANTHER" id="PTHR46796:SF6">
    <property type="entry name" value="ARAC SUBFAMILY"/>
    <property type="match status" value="1"/>
</dbReference>
<dbReference type="Proteomes" id="UP001597425">
    <property type="component" value="Unassembled WGS sequence"/>
</dbReference>
<keyword evidence="3" id="KW-0804">Transcription</keyword>
<feature type="domain" description="HTH araC/xylS-type" evidence="4">
    <location>
        <begin position="192"/>
        <end position="289"/>
    </location>
</feature>
<organism evidence="5 6">
    <name type="scientific">Microbulbifer halophilus</name>
    <dbReference type="NCBI Taxonomy" id="453963"/>
    <lineage>
        <taxon>Bacteria</taxon>
        <taxon>Pseudomonadati</taxon>
        <taxon>Pseudomonadota</taxon>
        <taxon>Gammaproteobacteria</taxon>
        <taxon>Cellvibrionales</taxon>
        <taxon>Microbulbiferaceae</taxon>
        <taxon>Microbulbifer</taxon>
    </lineage>
</organism>
<evidence type="ECO:0000313" key="5">
    <source>
        <dbReference type="EMBL" id="MFD2311398.1"/>
    </source>
</evidence>
<evidence type="ECO:0000259" key="4">
    <source>
        <dbReference type="PROSITE" id="PS01124"/>
    </source>
</evidence>
<gene>
    <name evidence="5" type="ORF">ACFSKX_13310</name>
</gene>
<evidence type="ECO:0000256" key="1">
    <source>
        <dbReference type="ARBA" id="ARBA00023015"/>
    </source>
</evidence>
<protein>
    <submittedName>
        <fullName evidence="5">Helix-turn-helix transcriptional regulator</fullName>
    </submittedName>
</protein>